<sequence length="43" mass="5044">MLYIKYPLLITATSYQINYIKIILYLISQDGYDILINVASERC</sequence>
<accession>A0A1H8CYC4</accession>
<dbReference type="AlphaFoldDB" id="A0A1H8CYC4"/>
<dbReference type="EMBL" id="FOBW01000008">
    <property type="protein sequence ID" value="SEN00036.1"/>
    <property type="molecule type" value="Genomic_DNA"/>
</dbReference>
<keyword evidence="2" id="KW-1185">Reference proteome</keyword>
<proteinExistence type="predicted"/>
<gene>
    <name evidence="1" type="ORF">SAMN05192533_1082</name>
</gene>
<organism evidence="1 2">
    <name type="scientific">Mesobacillus persicus</name>
    <dbReference type="NCBI Taxonomy" id="930146"/>
    <lineage>
        <taxon>Bacteria</taxon>
        <taxon>Bacillati</taxon>
        <taxon>Bacillota</taxon>
        <taxon>Bacilli</taxon>
        <taxon>Bacillales</taxon>
        <taxon>Bacillaceae</taxon>
        <taxon>Mesobacillus</taxon>
    </lineage>
</organism>
<dbReference type="Proteomes" id="UP000198553">
    <property type="component" value="Unassembled WGS sequence"/>
</dbReference>
<evidence type="ECO:0000313" key="1">
    <source>
        <dbReference type="EMBL" id="SEN00036.1"/>
    </source>
</evidence>
<reference evidence="2" key="1">
    <citation type="submission" date="2016-10" db="EMBL/GenBank/DDBJ databases">
        <authorList>
            <person name="Varghese N."/>
            <person name="Submissions S."/>
        </authorList>
    </citation>
    <scope>NUCLEOTIDE SEQUENCE [LARGE SCALE GENOMIC DNA]</scope>
    <source>
        <strain evidence="2">B48,IBRC-M 10115,DSM 25386,CECT 8001</strain>
    </source>
</reference>
<name>A0A1H8CYC4_9BACI</name>
<protein>
    <submittedName>
        <fullName evidence="1">Uncharacterized protein</fullName>
    </submittedName>
</protein>
<evidence type="ECO:0000313" key="2">
    <source>
        <dbReference type="Proteomes" id="UP000198553"/>
    </source>
</evidence>